<evidence type="ECO:0000256" key="3">
    <source>
        <dbReference type="ARBA" id="ARBA00009479"/>
    </source>
</evidence>
<evidence type="ECO:0000256" key="2">
    <source>
        <dbReference type="ARBA" id="ARBA00004815"/>
    </source>
</evidence>
<dbReference type="InterPro" id="IPR020599">
    <property type="entry name" value="Transl_elong_fac_P/YeiP"/>
</dbReference>
<keyword evidence="5 7" id="KW-0251">Elongation factor</keyword>
<proteinExistence type="inferred from homology"/>
<dbReference type="FunFam" id="2.40.50.140:FF:000004">
    <property type="entry name" value="Elongation factor P"/>
    <property type="match status" value="1"/>
</dbReference>
<evidence type="ECO:0000256" key="6">
    <source>
        <dbReference type="ARBA" id="ARBA00022917"/>
    </source>
</evidence>
<evidence type="ECO:0000256" key="5">
    <source>
        <dbReference type="ARBA" id="ARBA00022768"/>
    </source>
</evidence>
<dbReference type="Gene3D" id="2.30.30.30">
    <property type="match status" value="1"/>
</dbReference>
<evidence type="ECO:0000313" key="12">
    <source>
        <dbReference type="EMBL" id="OGD09142.1"/>
    </source>
</evidence>
<evidence type="ECO:0000256" key="1">
    <source>
        <dbReference type="ARBA" id="ARBA00004496"/>
    </source>
</evidence>
<dbReference type="NCBIfam" id="TIGR00038">
    <property type="entry name" value="efp"/>
    <property type="match status" value="1"/>
</dbReference>
<evidence type="ECO:0000256" key="8">
    <source>
        <dbReference type="NCBIfam" id="TIGR00038"/>
    </source>
</evidence>
<feature type="domain" description="Translation elongation factor P/YeiP central" evidence="11">
    <location>
        <begin position="69"/>
        <end position="123"/>
    </location>
</feature>
<dbReference type="SUPFAM" id="SSF50104">
    <property type="entry name" value="Translation proteins SH3-like domain"/>
    <property type="match status" value="1"/>
</dbReference>
<reference evidence="12 13" key="1">
    <citation type="journal article" date="2016" name="Nat. Commun.">
        <title>Thousands of microbial genomes shed light on interconnected biogeochemical processes in an aquifer system.</title>
        <authorList>
            <person name="Anantharaman K."/>
            <person name="Brown C.T."/>
            <person name="Hug L.A."/>
            <person name="Sharon I."/>
            <person name="Castelle C.J."/>
            <person name="Probst A.J."/>
            <person name="Thomas B.C."/>
            <person name="Singh A."/>
            <person name="Wilkins M.J."/>
            <person name="Karaoz U."/>
            <person name="Brodie E.L."/>
            <person name="Williams K.H."/>
            <person name="Hubbard S.S."/>
            <person name="Banfield J.F."/>
        </authorList>
    </citation>
    <scope>NUCLEOTIDE SEQUENCE [LARGE SCALE GENOMIC DNA]</scope>
</reference>
<protein>
    <recommendedName>
        <fullName evidence="7 8">Elongation factor P</fullName>
        <shortName evidence="7">EF-P</shortName>
    </recommendedName>
</protein>
<evidence type="ECO:0000256" key="9">
    <source>
        <dbReference type="RuleBase" id="RU004389"/>
    </source>
</evidence>
<dbReference type="STRING" id="1797263.A2397_01595"/>
<dbReference type="InterPro" id="IPR012340">
    <property type="entry name" value="NA-bd_OB-fold"/>
</dbReference>
<dbReference type="InterPro" id="IPR008991">
    <property type="entry name" value="Translation_prot_SH3-like_sf"/>
</dbReference>
<dbReference type="Pfam" id="PF01132">
    <property type="entry name" value="EFP"/>
    <property type="match status" value="1"/>
</dbReference>
<dbReference type="Pfam" id="PF09285">
    <property type="entry name" value="Elong-fact-P_C"/>
    <property type="match status" value="1"/>
</dbReference>
<dbReference type="UniPathway" id="UPA00345"/>
<dbReference type="SMART" id="SM01185">
    <property type="entry name" value="EFP"/>
    <property type="match status" value="1"/>
</dbReference>
<dbReference type="SMART" id="SM00841">
    <property type="entry name" value="Elong-fact-P_C"/>
    <property type="match status" value="1"/>
</dbReference>
<dbReference type="Pfam" id="PF08207">
    <property type="entry name" value="EFP_N"/>
    <property type="match status" value="1"/>
</dbReference>
<accession>A0A1F4ZRW8</accession>
<comment type="caution">
    <text evidence="12">The sequence shown here is derived from an EMBL/GenBank/DDBJ whole genome shotgun (WGS) entry which is preliminary data.</text>
</comment>
<evidence type="ECO:0000256" key="7">
    <source>
        <dbReference type="HAMAP-Rule" id="MF_00141"/>
    </source>
</evidence>
<dbReference type="NCBIfam" id="NF001810">
    <property type="entry name" value="PRK00529.1"/>
    <property type="match status" value="1"/>
</dbReference>
<dbReference type="InterPro" id="IPR013185">
    <property type="entry name" value="Transl_elong_KOW-like"/>
</dbReference>
<dbReference type="InterPro" id="IPR015365">
    <property type="entry name" value="Elong-fact-P_C"/>
</dbReference>
<comment type="pathway">
    <text evidence="2 7">Protein biosynthesis; polypeptide chain elongation.</text>
</comment>
<keyword evidence="6 7" id="KW-0648">Protein biosynthesis</keyword>
<feature type="domain" description="Elongation factor P C-terminal" evidence="10">
    <location>
        <begin position="131"/>
        <end position="186"/>
    </location>
</feature>
<dbReference type="InterPro" id="IPR011768">
    <property type="entry name" value="Transl_elongation_fac_P"/>
</dbReference>
<dbReference type="Proteomes" id="UP000176424">
    <property type="component" value="Unassembled WGS sequence"/>
</dbReference>
<organism evidence="12 13">
    <name type="scientific">Candidatus Amesbacteria bacterium RIFOXYB1_FULL_44_23</name>
    <dbReference type="NCBI Taxonomy" id="1797263"/>
    <lineage>
        <taxon>Bacteria</taxon>
        <taxon>Candidatus Amesiibacteriota</taxon>
    </lineage>
</organism>
<dbReference type="GO" id="GO:0005829">
    <property type="term" value="C:cytosol"/>
    <property type="evidence" value="ECO:0007669"/>
    <property type="project" value="UniProtKB-ARBA"/>
</dbReference>
<dbReference type="HAMAP" id="MF_00141">
    <property type="entry name" value="EF_P"/>
    <property type="match status" value="1"/>
</dbReference>
<sequence>METINGGNIAKGIYIMYKGAPHFVTKAEYMAPGKGTPIMRVKMKNVQSGAATEFTFKTNESVEVADVDKKEMQYLYRDGDELVFMDQKTFDQASVPLDLVGEQAGFLMADMKCWVLWYNEKAIGISLPPHVNMKVLDAPEAIAGNRVNAPKRLVKLETGVEVLAPLFIKTGDSITIDTTTGEYLSRVVE</sequence>
<dbReference type="PANTHER" id="PTHR30053">
    <property type="entry name" value="ELONGATION FACTOR P"/>
    <property type="match status" value="1"/>
</dbReference>
<dbReference type="InterPro" id="IPR014722">
    <property type="entry name" value="Rib_uL2_dom2"/>
</dbReference>
<comment type="similarity">
    <text evidence="3 7 9">Belongs to the elongation factor P family.</text>
</comment>
<evidence type="ECO:0000313" key="13">
    <source>
        <dbReference type="Proteomes" id="UP000176424"/>
    </source>
</evidence>
<dbReference type="InterPro" id="IPR001059">
    <property type="entry name" value="Transl_elong_P/YeiP_cen"/>
</dbReference>
<dbReference type="GO" id="GO:0003746">
    <property type="term" value="F:translation elongation factor activity"/>
    <property type="evidence" value="ECO:0007669"/>
    <property type="project" value="UniProtKB-UniRule"/>
</dbReference>
<gene>
    <name evidence="7" type="primary">efp</name>
    <name evidence="12" type="ORF">A2397_01595</name>
</gene>
<dbReference type="GO" id="GO:0043043">
    <property type="term" value="P:peptide biosynthetic process"/>
    <property type="evidence" value="ECO:0007669"/>
    <property type="project" value="InterPro"/>
</dbReference>
<comment type="function">
    <text evidence="7">Involved in peptide bond synthesis. Stimulates efficient translation and peptide-bond synthesis on native or reconstituted 70S ribosomes in vitro. Probably functions indirectly by altering the affinity of the ribosome for aminoacyl-tRNA, thus increasing their reactivity as acceptors for peptidyl transferase.</text>
</comment>
<evidence type="ECO:0000256" key="4">
    <source>
        <dbReference type="ARBA" id="ARBA00022490"/>
    </source>
</evidence>
<dbReference type="EMBL" id="MEXR01000038">
    <property type="protein sequence ID" value="OGD09142.1"/>
    <property type="molecule type" value="Genomic_DNA"/>
</dbReference>
<dbReference type="CDD" id="cd04470">
    <property type="entry name" value="S1_EF-P_repeat_1"/>
    <property type="match status" value="1"/>
</dbReference>
<keyword evidence="4 7" id="KW-0963">Cytoplasm</keyword>
<dbReference type="FunFam" id="2.40.50.140:FF:000009">
    <property type="entry name" value="Elongation factor P"/>
    <property type="match status" value="1"/>
</dbReference>
<evidence type="ECO:0000259" key="11">
    <source>
        <dbReference type="SMART" id="SM01185"/>
    </source>
</evidence>
<dbReference type="AlphaFoldDB" id="A0A1F4ZRW8"/>
<dbReference type="Gene3D" id="2.40.50.140">
    <property type="entry name" value="Nucleic acid-binding proteins"/>
    <property type="match status" value="2"/>
</dbReference>
<evidence type="ECO:0000259" key="10">
    <source>
        <dbReference type="SMART" id="SM00841"/>
    </source>
</evidence>
<dbReference type="PANTHER" id="PTHR30053:SF14">
    <property type="entry name" value="TRANSLATION ELONGATION FACTOR KOW-LIKE DOMAIN-CONTAINING PROTEIN"/>
    <property type="match status" value="1"/>
</dbReference>
<dbReference type="SUPFAM" id="SSF50249">
    <property type="entry name" value="Nucleic acid-binding proteins"/>
    <property type="match status" value="2"/>
</dbReference>
<comment type="subcellular location">
    <subcellularLocation>
        <location evidence="1 7">Cytoplasm</location>
    </subcellularLocation>
</comment>
<dbReference type="PIRSF" id="PIRSF005901">
    <property type="entry name" value="EF-P"/>
    <property type="match status" value="1"/>
</dbReference>
<name>A0A1F4ZRW8_9BACT</name>